<sequence>MNSILKNITDRTRADVASRKKGVSSKDFNSFEEYHRKRRDFAGNLRKSSGVTVIAEIKKASPSQGVIRQNFHPALIAQSYEANGASGVSVLTDEPFFHGGLAYLQEVSAVTRLPVLRKDFIIDEYQIAEARAWGADAVLLIAKILSDRQMYDLLDAANETGLQALVECYDTNDWNRMDFSRIEVVGVNNRNLDTFEVDLHRGTDLLKQAPDNVLKVSESGIGRPEDLLTLAGQGIDSALIGEHFMRADDPGEELGRFTAVFSGKGDSDPDL</sequence>
<dbReference type="Gene3D" id="3.20.20.70">
    <property type="entry name" value="Aldolase class I"/>
    <property type="match status" value="1"/>
</dbReference>
<comment type="pathway">
    <text evidence="2 8">Amino-acid biosynthesis; L-tryptophan biosynthesis; L-tryptophan from chorismate: step 4/5.</text>
</comment>
<evidence type="ECO:0000313" key="11">
    <source>
        <dbReference type="Proteomes" id="UP000673975"/>
    </source>
</evidence>
<evidence type="ECO:0000259" key="9">
    <source>
        <dbReference type="Pfam" id="PF00218"/>
    </source>
</evidence>
<dbReference type="CDD" id="cd00331">
    <property type="entry name" value="IGPS"/>
    <property type="match status" value="1"/>
</dbReference>
<keyword evidence="11" id="KW-1185">Reference proteome</keyword>
<organism evidence="10 11">
    <name type="scientific">Natronogracilivirga saccharolytica</name>
    <dbReference type="NCBI Taxonomy" id="2812953"/>
    <lineage>
        <taxon>Bacteria</taxon>
        <taxon>Pseudomonadati</taxon>
        <taxon>Balneolota</taxon>
        <taxon>Balneolia</taxon>
        <taxon>Balneolales</taxon>
        <taxon>Cyclonatronaceae</taxon>
        <taxon>Natronogracilivirga</taxon>
    </lineage>
</organism>
<comment type="similarity">
    <text evidence="8">Belongs to the TrpC family.</text>
</comment>
<evidence type="ECO:0000256" key="8">
    <source>
        <dbReference type="HAMAP-Rule" id="MF_00134"/>
    </source>
</evidence>
<dbReference type="PANTHER" id="PTHR22854:SF2">
    <property type="entry name" value="INDOLE-3-GLYCEROL-PHOSPHATE SYNTHASE"/>
    <property type="match status" value="1"/>
</dbReference>
<feature type="domain" description="Indole-3-glycerol phosphate synthase" evidence="9">
    <location>
        <begin position="5"/>
        <end position="253"/>
    </location>
</feature>
<dbReference type="HAMAP" id="MF_00134_B">
    <property type="entry name" value="IGPS_B"/>
    <property type="match status" value="1"/>
</dbReference>
<evidence type="ECO:0000256" key="4">
    <source>
        <dbReference type="ARBA" id="ARBA00022793"/>
    </source>
</evidence>
<evidence type="ECO:0000313" key="10">
    <source>
        <dbReference type="EMBL" id="MBP3192414.1"/>
    </source>
</evidence>
<dbReference type="GO" id="GO:0000162">
    <property type="term" value="P:L-tryptophan biosynthetic process"/>
    <property type="evidence" value="ECO:0007669"/>
    <property type="project" value="UniProtKB-UniRule"/>
</dbReference>
<dbReference type="Pfam" id="PF00218">
    <property type="entry name" value="IGPS"/>
    <property type="match status" value="1"/>
</dbReference>
<proteinExistence type="inferred from homology"/>
<reference evidence="10" key="1">
    <citation type="submission" date="2021-02" db="EMBL/GenBank/DDBJ databases">
        <title>Natronogracilivirga saccharolytica gen. nov. sp. nov. a new anaerobic, haloalkiliphilic carbohydrate-fermenting bacterium from soda lake and proposing of Cyclonatronumiaceae fam. nov. in the phylum Balneolaeota.</title>
        <authorList>
            <person name="Zhilina T.N."/>
            <person name="Sorokin D.Y."/>
            <person name="Zavarzina D.G."/>
            <person name="Toshchakov S.V."/>
            <person name="Kublanov I.V."/>
        </authorList>
    </citation>
    <scope>NUCLEOTIDE SEQUENCE</scope>
    <source>
        <strain evidence="10">Z-1702</strain>
    </source>
</reference>
<gene>
    <name evidence="8 10" type="primary">trpC</name>
    <name evidence="10" type="ORF">NATSA_07050</name>
</gene>
<dbReference type="NCBIfam" id="NF001377">
    <property type="entry name" value="PRK00278.2-4"/>
    <property type="match status" value="1"/>
</dbReference>
<dbReference type="InterPro" id="IPR001468">
    <property type="entry name" value="Indole-3-GlycerolPSynthase_CS"/>
</dbReference>
<comment type="caution">
    <text evidence="10">The sequence shown here is derived from an EMBL/GenBank/DDBJ whole genome shotgun (WGS) entry which is preliminary data.</text>
</comment>
<dbReference type="GO" id="GO:0004640">
    <property type="term" value="F:phosphoribosylanthranilate isomerase activity"/>
    <property type="evidence" value="ECO:0007669"/>
    <property type="project" value="TreeGrafter"/>
</dbReference>
<protein>
    <recommendedName>
        <fullName evidence="8">Indole-3-glycerol phosphate synthase</fullName>
        <shortName evidence="8">IGPS</shortName>
        <ecNumber evidence="8">4.1.1.48</ecNumber>
    </recommendedName>
</protein>
<keyword evidence="4 8" id="KW-0210">Decarboxylase</keyword>
<dbReference type="AlphaFoldDB" id="A0A8J7UWN1"/>
<evidence type="ECO:0000256" key="2">
    <source>
        <dbReference type="ARBA" id="ARBA00004696"/>
    </source>
</evidence>
<evidence type="ECO:0000256" key="1">
    <source>
        <dbReference type="ARBA" id="ARBA00001633"/>
    </source>
</evidence>
<dbReference type="InterPro" id="IPR011060">
    <property type="entry name" value="RibuloseP-bd_barrel"/>
</dbReference>
<keyword evidence="5 8" id="KW-0822">Tryptophan biosynthesis</keyword>
<dbReference type="PROSITE" id="PS00614">
    <property type="entry name" value="IGPS"/>
    <property type="match status" value="1"/>
</dbReference>
<evidence type="ECO:0000256" key="3">
    <source>
        <dbReference type="ARBA" id="ARBA00022605"/>
    </source>
</evidence>
<dbReference type="GO" id="GO:0004425">
    <property type="term" value="F:indole-3-glycerol-phosphate synthase activity"/>
    <property type="evidence" value="ECO:0007669"/>
    <property type="project" value="UniProtKB-UniRule"/>
</dbReference>
<keyword evidence="3 8" id="KW-0028">Amino-acid biosynthesis</keyword>
<evidence type="ECO:0000256" key="7">
    <source>
        <dbReference type="ARBA" id="ARBA00023239"/>
    </source>
</evidence>
<dbReference type="FunFam" id="3.20.20.70:FF:000024">
    <property type="entry name" value="Indole-3-glycerol phosphate synthase"/>
    <property type="match status" value="1"/>
</dbReference>
<dbReference type="InterPro" id="IPR013785">
    <property type="entry name" value="Aldolase_TIM"/>
</dbReference>
<dbReference type="RefSeq" id="WP_210511314.1">
    <property type="nucleotide sequence ID" value="NZ_JAFIDN010000004.1"/>
</dbReference>
<dbReference type="InterPro" id="IPR045186">
    <property type="entry name" value="Indole-3-glycerol_P_synth"/>
</dbReference>
<dbReference type="EMBL" id="JAFIDN010000004">
    <property type="protein sequence ID" value="MBP3192414.1"/>
    <property type="molecule type" value="Genomic_DNA"/>
</dbReference>
<keyword evidence="7 8" id="KW-0456">Lyase</keyword>
<dbReference type="EC" id="4.1.1.48" evidence="8"/>
<accession>A0A8J7UWN1</accession>
<dbReference type="Proteomes" id="UP000673975">
    <property type="component" value="Unassembled WGS sequence"/>
</dbReference>
<dbReference type="PANTHER" id="PTHR22854">
    <property type="entry name" value="TRYPTOPHAN BIOSYNTHESIS PROTEIN"/>
    <property type="match status" value="1"/>
</dbReference>
<dbReference type="InterPro" id="IPR013798">
    <property type="entry name" value="Indole-3-glycerol_P_synth_dom"/>
</dbReference>
<dbReference type="SUPFAM" id="SSF51366">
    <property type="entry name" value="Ribulose-phoshate binding barrel"/>
    <property type="match status" value="1"/>
</dbReference>
<evidence type="ECO:0000256" key="5">
    <source>
        <dbReference type="ARBA" id="ARBA00022822"/>
    </source>
</evidence>
<evidence type="ECO:0000256" key="6">
    <source>
        <dbReference type="ARBA" id="ARBA00023141"/>
    </source>
</evidence>
<keyword evidence="6 8" id="KW-0057">Aromatic amino acid biosynthesis</keyword>
<dbReference type="UniPathway" id="UPA00035">
    <property type="reaction ID" value="UER00043"/>
</dbReference>
<comment type="catalytic activity">
    <reaction evidence="1 8">
        <text>1-(2-carboxyphenylamino)-1-deoxy-D-ribulose 5-phosphate + H(+) = (1S,2R)-1-C-(indol-3-yl)glycerol 3-phosphate + CO2 + H2O</text>
        <dbReference type="Rhea" id="RHEA:23476"/>
        <dbReference type="ChEBI" id="CHEBI:15377"/>
        <dbReference type="ChEBI" id="CHEBI:15378"/>
        <dbReference type="ChEBI" id="CHEBI:16526"/>
        <dbReference type="ChEBI" id="CHEBI:58613"/>
        <dbReference type="ChEBI" id="CHEBI:58866"/>
        <dbReference type="EC" id="4.1.1.48"/>
    </reaction>
</comment>
<name>A0A8J7UWN1_9BACT</name>